<dbReference type="InterPro" id="IPR034443">
    <property type="entry name" value="PB1A10.08"/>
</dbReference>
<comment type="caution">
    <text evidence="2">The sequence shown here is derived from an EMBL/GenBank/DDBJ whole genome shotgun (WGS) entry which is preliminary data.</text>
</comment>
<organism evidence="2 3">
    <name type="scientific">Trichoglossum hirsutum</name>
    <dbReference type="NCBI Taxonomy" id="265104"/>
    <lineage>
        <taxon>Eukaryota</taxon>
        <taxon>Fungi</taxon>
        <taxon>Dikarya</taxon>
        <taxon>Ascomycota</taxon>
        <taxon>Pezizomycotina</taxon>
        <taxon>Geoglossomycetes</taxon>
        <taxon>Geoglossales</taxon>
        <taxon>Geoglossaceae</taxon>
        <taxon>Trichoglossum</taxon>
    </lineage>
</organism>
<evidence type="ECO:0000313" key="3">
    <source>
        <dbReference type="Proteomes" id="UP000750711"/>
    </source>
</evidence>
<feature type="non-terminal residue" evidence="2">
    <location>
        <position position="1"/>
    </location>
</feature>
<evidence type="ECO:0000313" key="2">
    <source>
        <dbReference type="EMBL" id="KAH0551374.1"/>
    </source>
</evidence>
<sequence>SLISPSGRCRDKMMAARAYPSSPPSVLSRAEAAQERRRAAKDNRPDDGSLTGPSPPSVALHISKPVVIPSRTSSWKGAREIEKVGVRRSSRRPPRSSPEIHEPGAVPPAVAALLAVTSIPLPKGSTEAQRRRRAADRQAASRLSSQGQFQGHDGPRFISSNAKSPMEILLSPPDEMDEMDSDTAGDSANEAVMCVRSKSSDSVPSLEADTESSTPWSSPPTPRHSNRRAAGDRREKQMSSPPAEDCVLDHPLLNPNSSDAEAFTLDSSDTANSMLLTDASDNASRPERRKISLKSNLTASLRVLRSAARSFSNFSAPFIQPDDFLTRSILSITPLYTDEKRPLPLQDTPTPALRRYLNPISSASADMYSHGGMNKSSMDRCTASIQLQTYRVSRPSKGASSSPMASRRSAQQRGVDDPFAQPSSSAGPIPRQREVRENSDFLRVIVLEMNMRREGKLSDRIQGRAKFVLPPRQPCNRYVLEDGVVPLRWTPIMYED</sequence>
<feature type="region of interest" description="Disordered" evidence="1">
    <location>
        <begin position="1"/>
        <end position="106"/>
    </location>
</feature>
<dbReference type="AlphaFoldDB" id="A0A9P8IBT5"/>
<feature type="compositionally biased region" description="Low complexity" evidence="1">
    <location>
        <begin position="137"/>
        <end position="146"/>
    </location>
</feature>
<name>A0A9P8IBT5_9PEZI</name>
<dbReference type="Proteomes" id="UP000750711">
    <property type="component" value="Unassembled WGS sequence"/>
</dbReference>
<gene>
    <name evidence="2" type="ORF">GP486_007410</name>
</gene>
<feature type="compositionally biased region" description="Acidic residues" evidence="1">
    <location>
        <begin position="174"/>
        <end position="183"/>
    </location>
</feature>
<proteinExistence type="predicted"/>
<accession>A0A9P8IBT5</accession>
<feature type="region of interest" description="Disordered" evidence="1">
    <location>
        <begin position="120"/>
        <end position="248"/>
    </location>
</feature>
<keyword evidence="3" id="KW-1185">Reference proteome</keyword>
<feature type="region of interest" description="Disordered" evidence="1">
    <location>
        <begin position="392"/>
        <end position="434"/>
    </location>
</feature>
<dbReference type="PANTHER" id="PTHR42051:SF1">
    <property type="entry name" value="MEIOTICALLY UP-REGULATED PROTEIN PB1A10.08"/>
    <property type="match status" value="1"/>
</dbReference>
<dbReference type="PANTHER" id="PTHR42051">
    <property type="entry name" value="MEIOTICALLY UP-REGULATED PROTEIN PB1A10.08"/>
    <property type="match status" value="1"/>
</dbReference>
<evidence type="ECO:0000256" key="1">
    <source>
        <dbReference type="SAM" id="MobiDB-lite"/>
    </source>
</evidence>
<feature type="compositionally biased region" description="Low complexity" evidence="1">
    <location>
        <begin position="399"/>
        <end position="413"/>
    </location>
</feature>
<protein>
    <submittedName>
        <fullName evidence="2">Uncharacterized protein</fullName>
    </submittedName>
</protein>
<dbReference type="EMBL" id="JAGHQM010002076">
    <property type="protein sequence ID" value="KAH0551374.1"/>
    <property type="molecule type" value="Genomic_DNA"/>
</dbReference>
<reference evidence="2" key="1">
    <citation type="submission" date="2021-03" db="EMBL/GenBank/DDBJ databases">
        <title>Comparative genomics and phylogenomic investigation of the class Geoglossomycetes provide insights into ecological specialization and systematics.</title>
        <authorList>
            <person name="Melie T."/>
            <person name="Pirro S."/>
            <person name="Miller A.N."/>
            <person name="Quandt A."/>
        </authorList>
    </citation>
    <scope>NUCLEOTIDE SEQUENCE</scope>
    <source>
        <strain evidence="2">CAQ_001_2017</strain>
    </source>
</reference>
<feature type="compositionally biased region" description="Basic and acidic residues" evidence="1">
    <location>
        <begin position="32"/>
        <end position="47"/>
    </location>
</feature>